<dbReference type="OrthoDB" id="10286557at2759"/>
<reference evidence="2 3" key="1">
    <citation type="submission" date="2020-04" db="EMBL/GenBank/DDBJ databases">
        <title>Perkinsus olseni comparative genomics.</title>
        <authorList>
            <person name="Bogema D.R."/>
        </authorList>
    </citation>
    <scope>NUCLEOTIDE SEQUENCE [LARGE SCALE GENOMIC DNA]</scope>
    <source>
        <strain evidence="2">ATCC PRA-179</strain>
    </source>
</reference>
<evidence type="ECO:0000256" key="1">
    <source>
        <dbReference type="SAM" id="SignalP"/>
    </source>
</evidence>
<dbReference type="AlphaFoldDB" id="A0A7J6KRL0"/>
<comment type="caution">
    <text evidence="2">The sequence shown here is derived from an EMBL/GenBank/DDBJ whole genome shotgun (WGS) entry which is preliminary data.</text>
</comment>
<sequence length="234" mass="24970">MFALVLLTSVYGASAQRFFGSASFPEGCTGARKPASESFCITAAVRLVQDGGADITMFIFGDDDPTKSTNYRMEYTPLSSRPNFRATGGGSAKAVQVGFPGILGASVTLSTETSGDGGATFYPHTRKETANTGMTIDAEVCALGTCFDLASSSTNITPDAGPDLAAGMEANFKASTGNSNCGVSIDYDLKMKIRDRNIFTWLMTGEGKLSFWFAPFINLTRPIYVFQKELDVQQ</sequence>
<accession>A0A7J6KRL0</accession>
<gene>
    <name evidence="2" type="ORF">FOZ61_001647</name>
</gene>
<keyword evidence="1" id="KW-0732">Signal</keyword>
<organism evidence="2 3">
    <name type="scientific">Perkinsus olseni</name>
    <name type="common">Perkinsus atlanticus</name>
    <dbReference type="NCBI Taxonomy" id="32597"/>
    <lineage>
        <taxon>Eukaryota</taxon>
        <taxon>Sar</taxon>
        <taxon>Alveolata</taxon>
        <taxon>Perkinsozoa</taxon>
        <taxon>Perkinsea</taxon>
        <taxon>Perkinsida</taxon>
        <taxon>Perkinsidae</taxon>
        <taxon>Perkinsus</taxon>
    </lineage>
</organism>
<feature type="chain" id="PRO_5029630035" evidence="1">
    <location>
        <begin position="16"/>
        <end position="234"/>
    </location>
</feature>
<name>A0A7J6KRL0_PEROL</name>
<proteinExistence type="predicted"/>
<feature type="signal peptide" evidence="1">
    <location>
        <begin position="1"/>
        <end position="15"/>
    </location>
</feature>
<protein>
    <submittedName>
        <fullName evidence="2">Uncharacterized protein</fullName>
    </submittedName>
</protein>
<dbReference type="Proteomes" id="UP000570595">
    <property type="component" value="Unassembled WGS sequence"/>
</dbReference>
<dbReference type="EMBL" id="JABAHT010001414">
    <property type="protein sequence ID" value="KAF4649191.1"/>
    <property type="molecule type" value="Genomic_DNA"/>
</dbReference>
<evidence type="ECO:0000313" key="2">
    <source>
        <dbReference type="EMBL" id="KAF4649191.1"/>
    </source>
</evidence>
<evidence type="ECO:0000313" key="3">
    <source>
        <dbReference type="Proteomes" id="UP000570595"/>
    </source>
</evidence>